<dbReference type="Proteomes" id="UP001470023">
    <property type="component" value="Unassembled WGS sequence"/>
</dbReference>
<proteinExistence type="predicted"/>
<protein>
    <submittedName>
        <fullName evidence="1">Uncharacterized protein</fullName>
    </submittedName>
</protein>
<keyword evidence="2" id="KW-1185">Reference proteome</keyword>
<evidence type="ECO:0000313" key="2">
    <source>
        <dbReference type="Proteomes" id="UP001470023"/>
    </source>
</evidence>
<name>A0ABV1U143_9ACTN</name>
<evidence type="ECO:0000313" key="1">
    <source>
        <dbReference type="EMBL" id="MER6427403.1"/>
    </source>
</evidence>
<sequence length="187" mass="20228">MNGPSSDRTLASESAGGTAAKLLGIYLNDHLAGATAGTERAAHLARATRGSALGRAVAPVAAEIREDRAALLGIMRDLDVPVRRYKVWAGWAAERAGRLKSNGRLVRRSPLSTLLELEALRMAVEGKAAGWQTLRRLTATDDRLDPGLLDNLLERARRQQDTVEEWRVRQADTALRTADRSTASPAP</sequence>
<dbReference type="RefSeq" id="WP_073892000.1">
    <property type="nucleotide sequence ID" value="NZ_JBEOYA010000068.1"/>
</dbReference>
<gene>
    <name evidence="1" type="ORF">ABT272_06590</name>
</gene>
<accession>A0ABV1U143</accession>
<organism evidence="1 2">
    <name type="scientific">Streptomyces sp. 900105245</name>
    <dbReference type="NCBI Taxonomy" id="3154379"/>
    <lineage>
        <taxon>Bacteria</taxon>
        <taxon>Bacillati</taxon>
        <taxon>Actinomycetota</taxon>
        <taxon>Actinomycetes</taxon>
        <taxon>Kitasatosporales</taxon>
        <taxon>Streptomycetaceae</taxon>
        <taxon>Streptomyces</taxon>
    </lineage>
</organism>
<reference evidence="1 2" key="1">
    <citation type="submission" date="2024-06" db="EMBL/GenBank/DDBJ databases">
        <title>The Natural Products Discovery Center: Release of the First 8490 Sequenced Strains for Exploring Actinobacteria Biosynthetic Diversity.</title>
        <authorList>
            <person name="Kalkreuter E."/>
            <person name="Kautsar S.A."/>
            <person name="Yang D."/>
            <person name="Bader C.D."/>
            <person name="Teijaro C.N."/>
            <person name="Fluegel L."/>
            <person name="Davis C.M."/>
            <person name="Simpson J.R."/>
            <person name="Lauterbach L."/>
            <person name="Steele A.D."/>
            <person name="Gui C."/>
            <person name="Meng S."/>
            <person name="Li G."/>
            <person name="Viehrig K."/>
            <person name="Ye F."/>
            <person name="Su P."/>
            <person name="Kiefer A.F."/>
            <person name="Nichols A."/>
            <person name="Cepeda A.J."/>
            <person name="Yan W."/>
            <person name="Fan B."/>
            <person name="Jiang Y."/>
            <person name="Adhikari A."/>
            <person name="Zheng C.-J."/>
            <person name="Schuster L."/>
            <person name="Cowan T.M."/>
            <person name="Smanski M.J."/>
            <person name="Chevrette M.G."/>
            <person name="De Carvalho L.P.S."/>
            <person name="Shen B."/>
        </authorList>
    </citation>
    <scope>NUCLEOTIDE SEQUENCE [LARGE SCALE GENOMIC DNA]</scope>
    <source>
        <strain evidence="1 2">NPDC001166</strain>
    </source>
</reference>
<comment type="caution">
    <text evidence="1">The sequence shown here is derived from an EMBL/GenBank/DDBJ whole genome shotgun (WGS) entry which is preliminary data.</text>
</comment>
<dbReference type="EMBL" id="JBEPAZ010000004">
    <property type="protein sequence ID" value="MER6427403.1"/>
    <property type="molecule type" value="Genomic_DNA"/>
</dbReference>